<protein>
    <submittedName>
        <fullName evidence="2">DUF2325 domain-containing protein</fullName>
    </submittedName>
</protein>
<dbReference type="Pfam" id="PF10087">
    <property type="entry name" value="DUF2325"/>
    <property type="match status" value="1"/>
</dbReference>
<reference evidence="2" key="1">
    <citation type="journal article" date="2022" name="Environ. Microbiol.">
        <title>Geoalkalibacter halelectricus SAP #1 sp. nov. possessing extracellular electron transfer and mineral#reducing capabilities from a haloalkaline environment.</title>
        <authorList>
            <person name="Yadav S."/>
            <person name="Singh R."/>
            <person name="Sundharam S.S."/>
            <person name="Chaudhary S."/>
            <person name="Krishnamurthi S."/>
            <person name="Patil S.A."/>
        </authorList>
    </citation>
    <scope>NUCLEOTIDE SEQUENCE</scope>
    <source>
        <strain evidence="2">SAP-1</strain>
    </source>
</reference>
<dbReference type="RefSeq" id="WP_260749850.1">
    <property type="nucleotide sequence ID" value="NZ_CP092109.1"/>
</dbReference>
<comment type="similarity">
    <text evidence="1">Belongs to the UPF0751 family.</text>
</comment>
<proteinExistence type="inferred from homology"/>
<gene>
    <name evidence="2" type="ORF">L9S41_08785</name>
</gene>
<sequence length="97" mass="11082">MSIAVVGGMKRLEGRYREEAEKLGLKLKVFNDQALDMERKLRRFDAVVLFTNRVSHNARRDAVQAARNSNIPLLQIHSCGLCSLRDCLQCLLEQKPQ</sequence>
<accession>A0ABY5ZU69</accession>
<dbReference type="EMBL" id="CP092109">
    <property type="protein sequence ID" value="UWZ81475.1"/>
    <property type="molecule type" value="Genomic_DNA"/>
</dbReference>
<keyword evidence="3" id="KW-1185">Reference proteome</keyword>
<organism evidence="2 3">
    <name type="scientific">Geoalkalibacter halelectricus</name>
    <dbReference type="NCBI Taxonomy" id="2847045"/>
    <lineage>
        <taxon>Bacteria</taxon>
        <taxon>Pseudomonadati</taxon>
        <taxon>Thermodesulfobacteriota</taxon>
        <taxon>Desulfuromonadia</taxon>
        <taxon>Desulfuromonadales</taxon>
        <taxon>Geoalkalibacteraceae</taxon>
        <taxon>Geoalkalibacter</taxon>
    </lineage>
</organism>
<dbReference type="Proteomes" id="UP001060414">
    <property type="component" value="Chromosome"/>
</dbReference>
<evidence type="ECO:0000313" key="2">
    <source>
        <dbReference type="EMBL" id="UWZ81475.1"/>
    </source>
</evidence>
<evidence type="ECO:0000313" key="3">
    <source>
        <dbReference type="Proteomes" id="UP001060414"/>
    </source>
</evidence>
<evidence type="ECO:0000256" key="1">
    <source>
        <dbReference type="ARBA" id="ARBA00007189"/>
    </source>
</evidence>
<name>A0ABY5ZU69_9BACT</name>
<dbReference type="InterPro" id="IPR016772">
    <property type="entry name" value="UCP020408"/>
</dbReference>